<dbReference type="Pfam" id="PF04854">
    <property type="entry name" value="DUF624"/>
    <property type="match status" value="1"/>
</dbReference>
<organism evidence="2 3">
    <name type="scientific">Gracilibacillus halotolerans</name>
    <dbReference type="NCBI Taxonomy" id="74386"/>
    <lineage>
        <taxon>Bacteria</taxon>
        <taxon>Bacillati</taxon>
        <taxon>Bacillota</taxon>
        <taxon>Bacilli</taxon>
        <taxon>Bacillales</taxon>
        <taxon>Bacillaceae</taxon>
        <taxon>Gracilibacillus</taxon>
    </lineage>
</organism>
<sequence length="208" mass="24012">MNKLNVAFEWITKVAYLNLLWILFTILGAVFIGLFPATAATFAVVRKWITGYTDAPLFKTFWKEWKESLVQANILGYMIAVIGYILYLDFLFVTVSQTDFALLLTIPFLIISILFGLTSLYVFPVYVYFEMKPLQVFKNAFFIMLLNPFPTLIMAFGLFGIGFLLYQFQWMALFFSMSMFALALLMPAKRSFSKIADKKQNYKEATNV</sequence>
<feature type="transmembrane region" description="Helical" evidence="1">
    <location>
        <begin position="20"/>
        <end position="45"/>
    </location>
</feature>
<keyword evidence="3" id="KW-1185">Reference proteome</keyword>
<dbReference type="EMBL" id="JACHON010000016">
    <property type="protein sequence ID" value="MBB6513771.1"/>
    <property type="molecule type" value="Genomic_DNA"/>
</dbReference>
<reference evidence="2 3" key="1">
    <citation type="submission" date="2020-08" db="EMBL/GenBank/DDBJ databases">
        <title>Genomic Encyclopedia of Type Strains, Phase IV (KMG-IV): sequencing the most valuable type-strain genomes for metagenomic binning, comparative biology and taxonomic classification.</title>
        <authorList>
            <person name="Goeker M."/>
        </authorList>
    </citation>
    <scope>NUCLEOTIDE SEQUENCE [LARGE SCALE GENOMIC DNA]</scope>
    <source>
        <strain evidence="2 3">DSM 11805</strain>
    </source>
</reference>
<feature type="transmembrane region" description="Helical" evidence="1">
    <location>
        <begin position="141"/>
        <end position="164"/>
    </location>
</feature>
<evidence type="ECO:0000313" key="2">
    <source>
        <dbReference type="EMBL" id="MBB6513771.1"/>
    </source>
</evidence>
<comment type="caution">
    <text evidence="2">The sequence shown here is derived from an EMBL/GenBank/DDBJ whole genome shotgun (WGS) entry which is preliminary data.</text>
</comment>
<feature type="transmembrane region" description="Helical" evidence="1">
    <location>
        <begin position="100"/>
        <end position="129"/>
    </location>
</feature>
<dbReference type="RefSeq" id="WP_184249545.1">
    <property type="nucleotide sequence ID" value="NZ_BAAACU010000056.1"/>
</dbReference>
<evidence type="ECO:0000256" key="1">
    <source>
        <dbReference type="SAM" id="Phobius"/>
    </source>
</evidence>
<evidence type="ECO:0000313" key="3">
    <source>
        <dbReference type="Proteomes" id="UP000572212"/>
    </source>
</evidence>
<dbReference type="AlphaFoldDB" id="A0A841RLX3"/>
<accession>A0A841RLX3</accession>
<proteinExistence type="predicted"/>
<dbReference type="Proteomes" id="UP000572212">
    <property type="component" value="Unassembled WGS sequence"/>
</dbReference>
<protein>
    <submittedName>
        <fullName evidence="2">Putative membrane protein YesL</fullName>
    </submittedName>
</protein>
<keyword evidence="1" id="KW-1133">Transmembrane helix</keyword>
<gene>
    <name evidence="2" type="ORF">GGQ92_002587</name>
</gene>
<feature type="transmembrane region" description="Helical" evidence="1">
    <location>
        <begin position="170"/>
        <end position="188"/>
    </location>
</feature>
<keyword evidence="1" id="KW-0812">Transmembrane</keyword>
<keyword evidence="1" id="KW-0472">Membrane</keyword>
<dbReference type="InterPro" id="IPR006938">
    <property type="entry name" value="DUF624"/>
</dbReference>
<name>A0A841RLX3_9BACI</name>
<feature type="transmembrane region" description="Helical" evidence="1">
    <location>
        <begin position="69"/>
        <end position="88"/>
    </location>
</feature>